<evidence type="ECO:0000313" key="3">
    <source>
        <dbReference type="EMBL" id="AKG46601.1"/>
    </source>
</evidence>
<name>A0A0F7CQL1_9ACTN</name>
<protein>
    <submittedName>
        <fullName evidence="3">Iron ABC transporter substrate-binding protein</fullName>
    </submittedName>
</protein>
<keyword evidence="1 2" id="KW-0732">Signal</keyword>
<feature type="signal peptide" evidence="2">
    <location>
        <begin position="1"/>
        <end position="24"/>
    </location>
</feature>
<dbReference type="AlphaFoldDB" id="A0A0F7CQL1"/>
<dbReference type="EMBL" id="CP009922">
    <property type="protein sequence ID" value="AKG46601.1"/>
    <property type="molecule type" value="Genomic_DNA"/>
</dbReference>
<dbReference type="Proteomes" id="UP000034034">
    <property type="component" value="Chromosome"/>
</dbReference>
<gene>
    <name evidence="3" type="ORF">SXIM_52170</name>
</gene>
<keyword evidence="4" id="KW-1185">Reference proteome</keyword>
<feature type="chain" id="PRO_5039112742" evidence="2">
    <location>
        <begin position="25"/>
        <end position="364"/>
    </location>
</feature>
<dbReference type="HOGENOM" id="CLU_026974_0_5_11"/>
<dbReference type="RefSeq" id="WP_052385230.1">
    <property type="nucleotide sequence ID" value="NZ_CBDRAA010000015.1"/>
</dbReference>
<reference evidence="3" key="1">
    <citation type="submission" date="2019-08" db="EMBL/GenBank/DDBJ databases">
        <title>Complete genome sequence of a mangrove-derived Streptomyces xiamenensis.</title>
        <authorList>
            <person name="Xu J."/>
        </authorList>
    </citation>
    <scope>NUCLEOTIDE SEQUENCE</scope>
    <source>
        <strain evidence="3">318</strain>
    </source>
</reference>
<dbReference type="PANTHER" id="PTHR30006:SF24">
    <property type="entry name" value="SLL0237 PROTEIN"/>
    <property type="match status" value="1"/>
</dbReference>
<evidence type="ECO:0000256" key="2">
    <source>
        <dbReference type="SAM" id="SignalP"/>
    </source>
</evidence>
<proteinExistence type="predicted"/>
<organism evidence="3 4">
    <name type="scientific">Streptomyces xiamenensis</name>
    <dbReference type="NCBI Taxonomy" id="408015"/>
    <lineage>
        <taxon>Bacteria</taxon>
        <taxon>Bacillati</taxon>
        <taxon>Actinomycetota</taxon>
        <taxon>Actinomycetes</taxon>
        <taxon>Kitasatosporales</taxon>
        <taxon>Streptomycetaceae</taxon>
        <taxon>Streptomyces</taxon>
    </lineage>
</organism>
<dbReference type="InterPro" id="IPR006059">
    <property type="entry name" value="SBP"/>
</dbReference>
<evidence type="ECO:0000313" key="4">
    <source>
        <dbReference type="Proteomes" id="UP000034034"/>
    </source>
</evidence>
<evidence type="ECO:0000256" key="1">
    <source>
        <dbReference type="ARBA" id="ARBA00022729"/>
    </source>
</evidence>
<dbReference type="PANTHER" id="PTHR30006">
    <property type="entry name" value="THIAMINE-BINDING PERIPLASMIC PROTEIN-RELATED"/>
    <property type="match status" value="1"/>
</dbReference>
<dbReference type="Pfam" id="PF13416">
    <property type="entry name" value="SBP_bac_8"/>
    <property type="match status" value="1"/>
</dbReference>
<dbReference type="PATRIC" id="fig|408015.6.peg.5280"/>
<dbReference type="STRING" id="408015.SXIM_52170"/>
<dbReference type="KEGG" id="sxi:SXIM_52170"/>
<sequence length="364" mass="38394">MNSTLILRCTGAVLVSALALSACSGDGERAITEGDLIIDGELIAAAEVYEQAQTEGTLVFYTGGSEQSEAAIVDRFTEATGIKAEIVRLAPNRLTERVLSETAAGQLGADVIRISGEDLTLSIAEAGAFAPHELPREIGAAVGDAVREGGTYINSFDRVYSFAYNNTVVDEAEAPRDWADLIDGRWKDKTAITQVGAGGSTAALTRFQLDVLGEDWLRGYAATSPRVFDSVAGMIDSLARGEILIGSVPIATAYGAIQQGAPLTVAVPDEGAAAYPFYVGVGSSTSRPNAGAVFVNWLMSADGQSAAAEMGDYPVRTDVPPPTIGDQQLPGLDDGFLHRSDMETALEHMESDADTWRRVFDYTG</sequence>
<dbReference type="Gene3D" id="3.40.190.10">
    <property type="entry name" value="Periplasmic binding protein-like II"/>
    <property type="match status" value="2"/>
</dbReference>
<dbReference type="SUPFAM" id="SSF53850">
    <property type="entry name" value="Periplasmic binding protein-like II"/>
    <property type="match status" value="1"/>
</dbReference>
<accession>A0A0F7CQL1</accession>